<sequence length="68" mass="7823">MSLVRVRQQRPQLCAEEINRAIRAFLSERRGRALTAAERREYERLRAEWVIAGRTARCWGRGQAPAGA</sequence>
<evidence type="ECO:0000313" key="1">
    <source>
        <dbReference type="EMBL" id="GAA0436067.1"/>
    </source>
</evidence>
<reference evidence="1 2" key="1">
    <citation type="journal article" date="2019" name="Int. J. Syst. Evol. Microbiol.">
        <title>The Global Catalogue of Microorganisms (GCM) 10K type strain sequencing project: providing services to taxonomists for standard genome sequencing and annotation.</title>
        <authorList>
            <consortium name="The Broad Institute Genomics Platform"/>
            <consortium name="The Broad Institute Genome Sequencing Center for Infectious Disease"/>
            <person name="Wu L."/>
            <person name="Ma J."/>
        </authorList>
    </citation>
    <scope>NUCLEOTIDE SEQUENCE [LARGE SCALE GENOMIC DNA]</scope>
    <source>
        <strain evidence="1 2">JCM 4788</strain>
    </source>
</reference>
<gene>
    <name evidence="1" type="ORF">GCM10010357_66910</name>
</gene>
<protein>
    <submittedName>
        <fullName evidence="1">Uncharacterized protein</fullName>
    </submittedName>
</protein>
<organism evidence="1 2">
    <name type="scientific">Streptomyces luteireticuli</name>
    <dbReference type="NCBI Taxonomy" id="173858"/>
    <lineage>
        <taxon>Bacteria</taxon>
        <taxon>Bacillati</taxon>
        <taxon>Actinomycetota</taxon>
        <taxon>Actinomycetes</taxon>
        <taxon>Kitasatosporales</taxon>
        <taxon>Streptomycetaceae</taxon>
        <taxon>Streptomyces</taxon>
    </lineage>
</organism>
<name>A0ABN0Z6H0_9ACTN</name>
<proteinExistence type="predicted"/>
<dbReference type="EMBL" id="BAAABX010000086">
    <property type="protein sequence ID" value="GAA0436067.1"/>
    <property type="molecule type" value="Genomic_DNA"/>
</dbReference>
<comment type="caution">
    <text evidence="1">The sequence shown here is derived from an EMBL/GenBank/DDBJ whole genome shotgun (WGS) entry which is preliminary data.</text>
</comment>
<evidence type="ECO:0000313" key="2">
    <source>
        <dbReference type="Proteomes" id="UP001500879"/>
    </source>
</evidence>
<dbReference type="RefSeq" id="WP_344032441.1">
    <property type="nucleotide sequence ID" value="NZ_BAAABX010000086.1"/>
</dbReference>
<dbReference type="Proteomes" id="UP001500879">
    <property type="component" value="Unassembled WGS sequence"/>
</dbReference>
<keyword evidence="2" id="KW-1185">Reference proteome</keyword>
<accession>A0ABN0Z6H0</accession>